<dbReference type="PANTHER" id="PTHR38123">
    <property type="entry name" value="CELL WALL SERINE-THREONINE-RICH GALACTOMANNOPROTEIN MP1 (AFU_ORTHOLOGUE AFUA_4G03240)"/>
    <property type="match status" value="1"/>
</dbReference>
<dbReference type="OrthoDB" id="4505377at2759"/>
<evidence type="ECO:0000313" key="2">
    <source>
        <dbReference type="EMBL" id="OOF91876.1"/>
    </source>
</evidence>
<dbReference type="InterPro" id="IPR021054">
    <property type="entry name" value="Cell_wall_mannoprotein_1"/>
</dbReference>
<gene>
    <name evidence="2" type="ORF">ASPCADRAFT_133941</name>
</gene>
<protein>
    <submittedName>
        <fullName evidence="2">Uncharacterized protein</fullName>
    </submittedName>
</protein>
<name>A0A1R3RBL9_ASPC5</name>
<keyword evidence="3" id="KW-1185">Reference proteome</keyword>
<organism evidence="2 3">
    <name type="scientific">Aspergillus carbonarius (strain ITEM 5010)</name>
    <dbReference type="NCBI Taxonomy" id="602072"/>
    <lineage>
        <taxon>Eukaryota</taxon>
        <taxon>Fungi</taxon>
        <taxon>Dikarya</taxon>
        <taxon>Ascomycota</taxon>
        <taxon>Pezizomycotina</taxon>
        <taxon>Eurotiomycetes</taxon>
        <taxon>Eurotiomycetidae</taxon>
        <taxon>Eurotiales</taxon>
        <taxon>Aspergillaceae</taxon>
        <taxon>Aspergillus</taxon>
        <taxon>Aspergillus subgen. Circumdati</taxon>
    </lineage>
</organism>
<dbReference type="PANTHER" id="PTHR38123:SF1">
    <property type="entry name" value="HYDROPHOBIC SURFACE BINDING PROTEIN"/>
    <property type="match status" value="1"/>
</dbReference>
<dbReference type="OMA" id="AMTINDY"/>
<proteinExistence type="predicted"/>
<reference evidence="3" key="1">
    <citation type="journal article" date="2017" name="Genome Biol.">
        <title>Comparative genomics reveals high biological diversity and specific adaptations in the industrially and medically important fungal genus Aspergillus.</title>
        <authorList>
            <person name="de Vries R.P."/>
            <person name="Riley R."/>
            <person name="Wiebenga A."/>
            <person name="Aguilar-Osorio G."/>
            <person name="Amillis S."/>
            <person name="Uchima C.A."/>
            <person name="Anderluh G."/>
            <person name="Asadollahi M."/>
            <person name="Askin M."/>
            <person name="Barry K."/>
            <person name="Battaglia E."/>
            <person name="Bayram O."/>
            <person name="Benocci T."/>
            <person name="Braus-Stromeyer S.A."/>
            <person name="Caldana C."/>
            <person name="Canovas D."/>
            <person name="Cerqueira G.C."/>
            <person name="Chen F."/>
            <person name="Chen W."/>
            <person name="Choi C."/>
            <person name="Clum A."/>
            <person name="Dos Santos R.A."/>
            <person name="Damasio A.R."/>
            <person name="Diallinas G."/>
            <person name="Emri T."/>
            <person name="Fekete E."/>
            <person name="Flipphi M."/>
            <person name="Freyberg S."/>
            <person name="Gallo A."/>
            <person name="Gournas C."/>
            <person name="Habgood R."/>
            <person name="Hainaut M."/>
            <person name="Harispe M.L."/>
            <person name="Henrissat B."/>
            <person name="Hilden K.S."/>
            <person name="Hope R."/>
            <person name="Hossain A."/>
            <person name="Karabika E."/>
            <person name="Karaffa L."/>
            <person name="Karanyi Z."/>
            <person name="Krasevec N."/>
            <person name="Kuo A."/>
            <person name="Kusch H."/>
            <person name="LaButti K."/>
            <person name="Lagendijk E.L."/>
            <person name="Lapidus A."/>
            <person name="Levasseur A."/>
            <person name="Lindquist E."/>
            <person name="Lipzen A."/>
            <person name="Logrieco A.F."/>
            <person name="MacCabe A."/>
            <person name="Maekelae M.R."/>
            <person name="Malavazi I."/>
            <person name="Melin P."/>
            <person name="Meyer V."/>
            <person name="Mielnichuk N."/>
            <person name="Miskei M."/>
            <person name="Molnar A.P."/>
            <person name="Mule G."/>
            <person name="Ngan C.Y."/>
            <person name="Orejas M."/>
            <person name="Orosz E."/>
            <person name="Ouedraogo J.P."/>
            <person name="Overkamp K.M."/>
            <person name="Park H.-S."/>
            <person name="Perrone G."/>
            <person name="Piumi F."/>
            <person name="Punt P.J."/>
            <person name="Ram A.F."/>
            <person name="Ramon A."/>
            <person name="Rauscher S."/>
            <person name="Record E."/>
            <person name="Riano-Pachon D.M."/>
            <person name="Robert V."/>
            <person name="Roehrig J."/>
            <person name="Ruller R."/>
            <person name="Salamov A."/>
            <person name="Salih N.S."/>
            <person name="Samson R.A."/>
            <person name="Sandor E."/>
            <person name="Sanguinetti M."/>
            <person name="Schuetze T."/>
            <person name="Sepcic K."/>
            <person name="Shelest E."/>
            <person name="Sherlock G."/>
            <person name="Sophianopoulou V."/>
            <person name="Squina F.M."/>
            <person name="Sun H."/>
            <person name="Susca A."/>
            <person name="Todd R.B."/>
            <person name="Tsang A."/>
            <person name="Unkles S.E."/>
            <person name="van de Wiele N."/>
            <person name="van Rossen-Uffink D."/>
            <person name="Oliveira J.V."/>
            <person name="Vesth T.C."/>
            <person name="Visser J."/>
            <person name="Yu J.-H."/>
            <person name="Zhou M."/>
            <person name="Andersen M.R."/>
            <person name="Archer D.B."/>
            <person name="Baker S.E."/>
            <person name="Benoit I."/>
            <person name="Brakhage A.A."/>
            <person name="Braus G.H."/>
            <person name="Fischer R."/>
            <person name="Frisvad J.C."/>
            <person name="Goldman G.H."/>
            <person name="Houbraken J."/>
            <person name="Oakley B."/>
            <person name="Pocsi I."/>
            <person name="Scazzocchio C."/>
            <person name="Seiboth B."/>
            <person name="vanKuyk P.A."/>
            <person name="Wortman J."/>
            <person name="Dyer P.S."/>
            <person name="Grigoriev I.V."/>
        </authorList>
    </citation>
    <scope>NUCLEOTIDE SEQUENCE [LARGE SCALE GENOMIC DNA]</scope>
    <source>
        <strain evidence="3">ITEM 5010</strain>
    </source>
</reference>
<evidence type="ECO:0000313" key="3">
    <source>
        <dbReference type="Proteomes" id="UP000188318"/>
    </source>
</evidence>
<dbReference type="GO" id="GO:0005576">
    <property type="term" value="C:extracellular region"/>
    <property type="evidence" value="ECO:0007669"/>
    <property type="project" value="TreeGrafter"/>
</dbReference>
<dbReference type="VEuPathDB" id="FungiDB:ASPCADRAFT_133941"/>
<keyword evidence="1" id="KW-0732">Signal</keyword>
<dbReference type="Pfam" id="PF12296">
    <property type="entry name" value="HsbA"/>
    <property type="match status" value="1"/>
</dbReference>
<dbReference type="EMBL" id="KV907509">
    <property type="protein sequence ID" value="OOF91876.1"/>
    <property type="molecule type" value="Genomic_DNA"/>
</dbReference>
<feature type="signal peptide" evidence="1">
    <location>
        <begin position="1"/>
        <end position="22"/>
    </location>
</feature>
<evidence type="ECO:0000256" key="1">
    <source>
        <dbReference type="SAM" id="SignalP"/>
    </source>
</evidence>
<dbReference type="AlphaFoldDB" id="A0A1R3RBL9"/>
<feature type="chain" id="PRO_5012028830" evidence="1">
    <location>
        <begin position="23"/>
        <end position="190"/>
    </location>
</feature>
<accession>A0A1R3RBL9</accession>
<sequence length="190" mass="21211">MRFPLIMLTLLPALLIPFLTLALPSPSRPNELIPRTSETITLITSLVNVGLNAIKLDEAVRSFTPDDVDEIKTRSTNLEHSLDQALSTTRSTGNLDSLSSKKTTEICVPLKPVFADLLKVISDKRNELFEADYGDDMLQTLISLRVRSRALAKALKGITRELDGALIIFLEDLVDKQFVLTIAEYKMNRK</sequence>
<dbReference type="Proteomes" id="UP000188318">
    <property type="component" value="Unassembled WGS sequence"/>
</dbReference>